<evidence type="ECO:0000313" key="1">
    <source>
        <dbReference type="EMBL" id="KAI0048330.1"/>
    </source>
</evidence>
<reference evidence="1" key="2">
    <citation type="journal article" date="2022" name="New Phytol.">
        <title>Evolutionary transition to the ectomycorrhizal habit in the genomes of a hyperdiverse lineage of mushroom-forming fungi.</title>
        <authorList>
            <person name="Looney B."/>
            <person name="Miyauchi S."/>
            <person name="Morin E."/>
            <person name="Drula E."/>
            <person name="Courty P.E."/>
            <person name="Kohler A."/>
            <person name="Kuo A."/>
            <person name="LaButti K."/>
            <person name="Pangilinan J."/>
            <person name="Lipzen A."/>
            <person name="Riley R."/>
            <person name="Andreopoulos W."/>
            <person name="He G."/>
            <person name="Johnson J."/>
            <person name="Nolan M."/>
            <person name="Tritt A."/>
            <person name="Barry K.W."/>
            <person name="Grigoriev I.V."/>
            <person name="Nagy L.G."/>
            <person name="Hibbett D."/>
            <person name="Henrissat B."/>
            <person name="Matheny P.B."/>
            <person name="Labbe J."/>
            <person name="Martin F.M."/>
        </authorList>
    </citation>
    <scope>NUCLEOTIDE SEQUENCE</scope>
    <source>
        <strain evidence="1">FP105234-sp</strain>
    </source>
</reference>
<protein>
    <submittedName>
        <fullName evidence="1">Uncharacterized protein</fullName>
    </submittedName>
</protein>
<reference evidence="1" key="1">
    <citation type="submission" date="2021-02" db="EMBL/GenBank/DDBJ databases">
        <authorList>
            <consortium name="DOE Joint Genome Institute"/>
            <person name="Ahrendt S."/>
            <person name="Looney B.P."/>
            <person name="Miyauchi S."/>
            <person name="Morin E."/>
            <person name="Drula E."/>
            <person name="Courty P.E."/>
            <person name="Chicoki N."/>
            <person name="Fauchery L."/>
            <person name="Kohler A."/>
            <person name="Kuo A."/>
            <person name="Labutti K."/>
            <person name="Pangilinan J."/>
            <person name="Lipzen A."/>
            <person name="Riley R."/>
            <person name="Andreopoulos W."/>
            <person name="He G."/>
            <person name="Johnson J."/>
            <person name="Barry K.W."/>
            <person name="Grigoriev I.V."/>
            <person name="Nagy L."/>
            <person name="Hibbett D."/>
            <person name="Henrissat B."/>
            <person name="Matheny P.B."/>
            <person name="Labbe J."/>
            <person name="Martin F."/>
        </authorList>
    </citation>
    <scope>NUCLEOTIDE SEQUENCE</scope>
    <source>
        <strain evidence="1">FP105234-sp</strain>
    </source>
</reference>
<organism evidence="1 2">
    <name type="scientific">Auriscalpium vulgare</name>
    <dbReference type="NCBI Taxonomy" id="40419"/>
    <lineage>
        <taxon>Eukaryota</taxon>
        <taxon>Fungi</taxon>
        <taxon>Dikarya</taxon>
        <taxon>Basidiomycota</taxon>
        <taxon>Agaricomycotina</taxon>
        <taxon>Agaricomycetes</taxon>
        <taxon>Russulales</taxon>
        <taxon>Auriscalpiaceae</taxon>
        <taxon>Auriscalpium</taxon>
    </lineage>
</organism>
<gene>
    <name evidence="1" type="ORF">FA95DRAFT_1490994</name>
</gene>
<accession>A0ACB8RXJ3</accession>
<name>A0ACB8RXJ3_9AGAM</name>
<keyword evidence="2" id="KW-1185">Reference proteome</keyword>
<sequence>MADVESVRQRIIASVFSRRAANGAEESYVSHVKIWEDPGAEAEGLKPRYILLSQDSLGSGYIHKSKLNSNGTFSVGKTWKLSELRGIEVLSPQTFNITLARTYRWQTENRNEQYAFLVSLVRLFRTIAGGSTSLQIVGLAETDPPSSSRQYSQADDNRAPTPTNAVQRPSAARRLPNNQRPSTPPAPEHTDREDAPRSGSPLTNGRSQSRIRRRPSPVADRPASPTDIPMSGTSPSRQRATTPVPQATARPPRAPRPGASSTASRASAASSGVPSINYTIPSPSRPSIITSTSSVRTSTASSQNLSARRPSVDAPSSATSIQSTATLLSTGTGPRQSPSPSPSSRAAKSPSRGASPTRTDIKLQRRDHNARISFFDPANQGVLDRLILGGGEVTEGVASEGDEESSQDIMANVEEMLEGYEWASDDIFGRNRSKGAVDQIEARLLDELMALDKANVHSFIESDDRVGLVLKFLDEAIVELDSMDGLVSSYKIHLNAVNDDISFIQSQNRGLQVQTQNQRALLSELENLLQTVQVDRDALITLTQESLEKLQSIQRLEEASAELYRALLAGKDRDMAATMERLDEYRTHNAQFCKRLYDYLSIMFTAQARMLLGDSKGLNKPNGRGRITIQKHGDMETYLGRYSGLILYLKEMDETAYGKLCAAYFSAASELHNNQMSALMSTYKDIVKKAQEEDPDMSFGLSPTTSRAAGGIRRAGTMVRSPLEGRKDKDKHLEGEIPASEAFGHVLEQIAPQIYREEDFIADFLQINEARLTFADYMGLDNYFRRQASRSSGLSQQTSKLVRGAMDLIFSFLPAELKSWIDAALAKDDLQVIGVTATLEKFLADADERGNTFLLTFLDKQHTRLKALFDRHVTQQIKSVEQTKLTSKKRNGVAHFIKFFPVYVSRVENQLIGADTLEIRQTVDIAYEKIVTTMFDSLKQMAKLDGEGEDKGQLNYHVILIENMHFFVAEIRQQEIGSVNVFSRRAEQVYDENLNAYVKIVLRRPFAKIIDYFDGVERLLKTTAPSEVSSNSIYSRHNLKKIIKEYDAKDLRKHIDALFKRVEKHFTEASEKTTVESGSVGIAPGTVMVGVWKACEEELLRMTEIFTKRISQCYAKAGVSLDYTAADVEAAFKRHRVGS</sequence>
<proteinExistence type="predicted"/>
<evidence type="ECO:0000313" key="2">
    <source>
        <dbReference type="Proteomes" id="UP000814033"/>
    </source>
</evidence>
<dbReference type="Proteomes" id="UP000814033">
    <property type="component" value="Unassembled WGS sequence"/>
</dbReference>
<comment type="caution">
    <text evidence="1">The sequence shown here is derived from an EMBL/GenBank/DDBJ whole genome shotgun (WGS) entry which is preliminary data.</text>
</comment>
<dbReference type="EMBL" id="MU275888">
    <property type="protein sequence ID" value="KAI0048330.1"/>
    <property type="molecule type" value="Genomic_DNA"/>
</dbReference>